<protein>
    <submittedName>
        <fullName evidence="2">16066_t:CDS:1</fullName>
    </submittedName>
</protein>
<accession>A0A9N9C088</accession>
<name>A0A9N9C088_9GLOM</name>
<proteinExistence type="predicted"/>
<dbReference type="EMBL" id="CAJVPV010005008">
    <property type="protein sequence ID" value="CAG8583041.1"/>
    <property type="molecule type" value="Genomic_DNA"/>
</dbReference>
<dbReference type="OrthoDB" id="2393577at2759"/>
<evidence type="ECO:0000313" key="3">
    <source>
        <dbReference type="Proteomes" id="UP000789342"/>
    </source>
</evidence>
<feature type="compositionally biased region" description="Polar residues" evidence="1">
    <location>
        <begin position="212"/>
        <end position="239"/>
    </location>
</feature>
<evidence type="ECO:0000313" key="2">
    <source>
        <dbReference type="EMBL" id="CAG8583041.1"/>
    </source>
</evidence>
<sequence length="359" mass="41554">MNSLRKLRNTIRRPKAHRNIQLYIYTPLPGNKLGYIIEYRQRHFSQVFYYKYKENADGTLTKYGYLINDSGINNNNNDSDENEGGGTGEHKKSGKRLWANKDKDCVFYQTVADKTQIDLERRWLNEIRARGRWEVPVTTDEELSNEYKEWEDVMQHNNKVFISDNIQRRRVAEVLSNVENCCGMELDLFNKEQSKTTVATNVEGRLRPNQLPPLTTVPTNQFMPRPSYESQKSGDDTLSASSIPQHIKNYITYTPPISPKTPPSTPIDASGAVSNNSLLNINVRQRQHHKQKSVSSVNNYDVGENNDKTIQNEKPRKLVHLTHPKFSKIPPQVRIFDPEDLLLFRNCRCDYCVVGDYNE</sequence>
<comment type="caution">
    <text evidence="2">The sequence shown here is derived from an EMBL/GenBank/DDBJ whole genome shotgun (WGS) entry which is preliminary data.</text>
</comment>
<evidence type="ECO:0000256" key="1">
    <source>
        <dbReference type="SAM" id="MobiDB-lite"/>
    </source>
</evidence>
<feature type="region of interest" description="Disordered" evidence="1">
    <location>
        <begin position="74"/>
        <end position="95"/>
    </location>
</feature>
<reference evidence="2" key="1">
    <citation type="submission" date="2021-06" db="EMBL/GenBank/DDBJ databases">
        <authorList>
            <person name="Kallberg Y."/>
            <person name="Tangrot J."/>
            <person name="Rosling A."/>
        </authorList>
    </citation>
    <scope>NUCLEOTIDE SEQUENCE</scope>
    <source>
        <strain evidence="2">CL551</strain>
    </source>
</reference>
<organism evidence="2 3">
    <name type="scientific">Acaulospora morrowiae</name>
    <dbReference type="NCBI Taxonomy" id="94023"/>
    <lineage>
        <taxon>Eukaryota</taxon>
        <taxon>Fungi</taxon>
        <taxon>Fungi incertae sedis</taxon>
        <taxon>Mucoromycota</taxon>
        <taxon>Glomeromycotina</taxon>
        <taxon>Glomeromycetes</taxon>
        <taxon>Diversisporales</taxon>
        <taxon>Acaulosporaceae</taxon>
        <taxon>Acaulospora</taxon>
    </lineage>
</organism>
<dbReference type="Proteomes" id="UP000789342">
    <property type="component" value="Unassembled WGS sequence"/>
</dbReference>
<gene>
    <name evidence="2" type="ORF">AMORRO_LOCUS6996</name>
</gene>
<feature type="region of interest" description="Disordered" evidence="1">
    <location>
        <begin position="285"/>
        <end position="308"/>
    </location>
</feature>
<feature type="region of interest" description="Disordered" evidence="1">
    <location>
        <begin position="206"/>
        <end position="239"/>
    </location>
</feature>
<keyword evidence="3" id="KW-1185">Reference proteome</keyword>
<dbReference type="AlphaFoldDB" id="A0A9N9C088"/>